<organism evidence="2">
    <name type="scientific">Drosophila melanogaster</name>
    <name type="common">Fruit fly</name>
    <dbReference type="NCBI Taxonomy" id="7227"/>
    <lineage>
        <taxon>Eukaryota</taxon>
        <taxon>Metazoa</taxon>
        <taxon>Ecdysozoa</taxon>
        <taxon>Arthropoda</taxon>
        <taxon>Hexapoda</taxon>
        <taxon>Insecta</taxon>
        <taxon>Pterygota</taxon>
        <taxon>Neoptera</taxon>
        <taxon>Endopterygota</taxon>
        <taxon>Diptera</taxon>
        <taxon>Brachycera</taxon>
        <taxon>Muscomorpha</taxon>
        <taxon>Ephydroidea</taxon>
        <taxon>Drosophilidae</taxon>
        <taxon>Drosophila</taxon>
        <taxon>Sophophora</taxon>
    </lineage>
</organism>
<accession>Q6IM55</accession>
<evidence type="ECO:0000256" key="1">
    <source>
        <dbReference type="SAM" id="Phobius"/>
    </source>
</evidence>
<keyword evidence="1" id="KW-0472">Membrane</keyword>
<evidence type="ECO:0000313" key="2">
    <source>
        <dbReference type="EMBL" id="DAA02655.1"/>
    </source>
</evidence>
<dbReference type="EMBL" id="BK001811">
    <property type="protein sequence ID" value="DAA02655.1"/>
    <property type="molecule type" value="Genomic_DNA"/>
</dbReference>
<proteinExistence type="predicted"/>
<reference evidence="2" key="1">
    <citation type="journal article" date="2003" name="Genome Biol.">
        <title>An integrated gene annotation and transcriptional profiling approach towards the full gene content of the Drosophila genome.</title>
        <authorList>
            <person name="Hild M."/>
            <person name="Beckmann B."/>
            <person name="Haas S.A."/>
            <person name="Koch B."/>
            <person name="Solovyev V."/>
            <person name="Busold C."/>
            <person name="Fellenberg K."/>
            <person name="Boutros M."/>
            <person name="Vingron M."/>
            <person name="Sauer F."/>
            <person name="Hoheisel J.D."/>
            <person name="Paro R."/>
        </authorList>
    </citation>
    <scope>NUCLEOTIDE SEQUENCE</scope>
</reference>
<keyword evidence="1" id="KW-1133">Transmembrane helix</keyword>
<gene>
    <name evidence="2" type="ORF">HDC07446</name>
</gene>
<keyword evidence="1" id="KW-0812">Transmembrane</keyword>
<feature type="transmembrane region" description="Helical" evidence="1">
    <location>
        <begin position="96"/>
        <end position="116"/>
    </location>
</feature>
<protein>
    <submittedName>
        <fullName evidence="2">HDC07446</fullName>
    </submittedName>
</protein>
<name>Q6IM55_DROME</name>
<dbReference type="AlphaFoldDB" id="Q6IM55"/>
<sequence>MQKPNPQPWGVGDLENWEPVDPGDEAITTSHVCERNPCHMLWPQAIANMCPDSVDLHLWGMWTGTLPVTWTIRAATSPAFNLGFHPSSSSRMRAAISPPCWLSFLSAFFILCCVAFRDRKTPATQETRQPSNPNKPARF</sequence>